<keyword evidence="3 7" id="KW-0863">Zinc-finger</keyword>
<dbReference type="PANTHER" id="PTHR19818">
    <property type="entry name" value="ZINC FINGER PROTEIN ZIC AND GLI"/>
    <property type="match status" value="1"/>
</dbReference>
<dbReference type="InterPro" id="IPR013087">
    <property type="entry name" value="Znf_C2H2_type"/>
</dbReference>
<dbReference type="OrthoDB" id="4748970at2759"/>
<proteinExistence type="predicted"/>
<feature type="compositionally biased region" description="Pro residues" evidence="8">
    <location>
        <begin position="559"/>
        <end position="571"/>
    </location>
</feature>
<keyword evidence="4" id="KW-0862">Zinc</keyword>
<dbReference type="Gene3D" id="3.30.160.60">
    <property type="entry name" value="Classic Zinc Finger"/>
    <property type="match status" value="3"/>
</dbReference>
<protein>
    <submittedName>
        <fullName evidence="10">Transcription factor</fullName>
    </submittedName>
</protein>
<feature type="domain" description="C2H2-type" evidence="9">
    <location>
        <begin position="639"/>
        <end position="668"/>
    </location>
</feature>
<evidence type="ECO:0000313" key="11">
    <source>
        <dbReference type="Proteomes" id="UP000703269"/>
    </source>
</evidence>
<evidence type="ECO:0000256" key="1">
    <source>
        <dbReference type="ARBA" id="ARBA00022723"/>
    </source>
</evidence>
<reference evidence="10 11" key="1">
    <citation type="submission" date="2021-08" db="EMBL/GenBank/DDBJ databases">
        <title>Draft Genome Sequence of Phanerochaete sordida strain YK-624.</title>
        <authorList>
            <person name="Mori T."/>
            <person name="Dohra H."/>
            <person name="Suzuki T."/>
            <person name="Kawagishi H."/>
            <person name="Hirai H."/>
        </authorList>
    </citation>
    <scope>NUCLEOTIDE SEQUENCE [LARGE SCALE GENOMIC DNA]</scope>
    <source>
        <strain evidence="10 11">YK-624</strain>
    </source>
</reference>
<evidence type="ECO:0000256" key="8">
    <source>
        <dbReference type="SAM" id="MobiDB-lite"/>
    </source>
</evidence>
<dbReference type="GO" id="GO:0008270">
    <property type="term" value="F:zinc ion binding"/>
    <property type="evidence" value="ECO:0007669"/>
    <property type="project" value="UniProtKB-KW"/>
</dbReference>
<organism evidence="10 11">
    <name type="scientific">Phanerochaete sordida</name>
    <dbReference type="NCBI Taxonomy" id="48140"/>
    <lineage>
        <taxon>Eukaryota</taxon>
        <taxon>Fungi</taxon>
        <taxon>Dikarya</taxon>
        <taxon>Basidiomycota</taxon>
        <taxon>Agaricomycotina</taxon>
        <taxon>Agaricomycetes</taxon>
        <taxon>Polyporales</taxon>
        <taxon>Phanerochaetaceae</taxon>
        <taxon>Phanerochaete</taxon>
    </lineage>
</organism>
<dbReference type="AlphaFoldDB" id="A0A9P3LBY8"/>
<keyword evidence="1" id="KW-0479">Metal-binding</keyword>
<feature type="region of interest" description="Disordered" evidence="8">
    <location>
        <begin position="300"/>
        <end position="444"/>
    </location>
</feature>
<evidence type="ECO:0000313" key="10">
    <source>
        <dbReference type="EMBL" id="GJE89966.1"/>
    </source>
</evidence>
<accession>A0A9P3LBY8</accession>
<feature type="compositionally biased region" description="Low complexity" evidence="8">
    <location>
        <begin position="491"/>
        <end position="500"/>
    </location>
</feature>
<feature type="region of interest" description="Disordered" evidence="8">
    <location>
        <begin position="474"/>
        <end position="503"/>
    </location>
</feature>
<feature type="compositionally biased region" description="Polar residues" evidence="8">
    <location>
        <begin position="314"/>
        <end position="341"/>
    </location>
</feature>
<keyword evidence="5" id="KW-0805">Transcription regulation</keyword>
<gene>
    <name evidence="10" type="ORF">PsYK624_060820</name>
</gene>
<sequence length="767" mass="82838">MDPLLVSSSPYIQEQHDFQPSSSASAHFDINHSESPYLVDSFAFDQDYQQDSGHFPHTPSYNGSYQNSPYSVLSDLPTFDNADDPDALALFEDNPSGISITEEYDPAEYDVPDPSGLLSFDGHYMSALDSANPQVSVSITPPSYENAPSPSAYDHPSPASSNGADDDHRSRASSSSSYMPPNSPPLNDFTQNFESMHFESPSWSSSQLPQDRRSPPAQQKAHSPPQLVIPDIASPATTVHDEPPTINAPDGDGMLTGPQLHIVPATPISGGGGVTQNVAFLQQGNTQENNQQSWDQPQHLAAATANQSMASASQYPDQSQPFYPGSNHSSPGMSYTPIPQDSSSPPARSRPGPNFLIPQVPLARSRSLSDTSLRPPTWDTAPMSTTVNMNDVLPGPGSSSPSPSPMMGTQRLPSSAGAHQTTFGQTLAPPGRLQPHNSFGPPNTNLPPSYGSSMGNDFLSADIRAADLRRAKSDSMRGFGHRQVRSEDLRSYSPSSLYPPMGQSTQEFIRNASRQQFLHPTQSLIPSIRQGHHRRSSSGSRERPIGWQNAVGSSRASPYPSPSASPRPGYPSLPGGPELGMGIPRHPMSAELGMPMGFDTAINMQVGVGQEAMTITKVNVTTPSTADASQKRRKQPANFACPVPGCGSTFTRHFNLKGHLRSHAEEKPYQCKWPGCGKGFARQHDCKRHEQLHLNIRPYPCEGCKKNFARMDALNRHLRSEGGAECRKIQKEIRPNGDDAPEASDGSTSSSLKPDPDATWNSGSLVM</sequence>
<comment type="caution">
    <text evidence="10">The sequence shown here is derived from an EMBL/GenBank/DDBJ whole genome shotgun (WGS) entry which is preliminary data.</text>
</comment>
<dbReference type="EMBL" id="BPQB01000014">
    <property type="protein sequence ID" value="GJE89966.1"/>
    <property type="molecule type" value="Genomic_DNA"/>
</dbReference>
<evidence type="ECO:0000256" key="7">
    <source>
        <dbReference type="PROSITE-ProRule" id="PRU00042"/>
    </source>
</evidence>
<dbReference type="Pfam" id="PF00096">
    <property type="entry name" value="zf-C2H2"/>
    <property type="match status" value="2"/>
</dbReference>
<dbReference type="FunFam" id="3.30.160.60:FF:000032">
    <property type="entry name" value="Krueppel-like factor 4"/>
    <property type="match status" value="1"/>
</dbReference>
<keyword evidence="11" id="KW-1185">Reference proteome</keyword>
<feature type="compositionally biased region" description="Basic and acidic residues" evidence="8">
    <location>
        <begin position="725"/>
        <end position="737"/>
    </location>
</feature>
<feature type="compositionally biased region" description="Polar residues" evidence="8">
    <location>
        <begin position="435"/>
        <end position="444"/>
    </location>
</feature>
<feature type="compositionally biased region" description="Polar residues" evidence="8">
    <location>
        <begin position="411"/>
        <end position="425"/>
    </location>
</feature>
<dbReference type="GO" id="GO:0000978">
    <property type="term" value="F:RNA polymerase II cis-regulatory region sequence-specific DNA binding"/>
    <property type="evidence" value="ECO:0007669"/>
    <property type="project" value="TreeGrafter"/>
</dbReference>
<evidence type="ECO:0000256" key="6">
    <source>
        <dbReference type="ARBA" id="ARBA00023163"/>
    </source>
</evidence>
<dbReference type="GO" id="GO:0000981">
    <property type="term" value="F:DNA-binding transcription factor activity, RNA polymerase II-specific"/>
    <property type="evidence" value="ECO:0007669"/>
    <property type="project" value="TreeGrafter"/>
</dbReference>
<dbReference type="SUPFAM" id="SSF57667">
    <property type="entry name" value="beta-beta-alpha zinc fingers"/>
    <property type="match status" value="2"/>
</dbReference>
<keyword evidence="6" id="KW-0804">Transcription</keyword>
<dbReference type="InterPro" id="IPR036236">
    <property type="entry name" value="Znf_C2H2_sf"/>
</dbReference>
<keyword evidence="2" id="KW-0677">Repeat</keyword>
<dbReference type="GO" id="GO:0005634">
    <property type="term" value="C:nucleus"/>
    <property type="evidence" value="ECO:0007669"/>
    <property type="project" value="UniProtKB-ARBA"/>
</dbReference>
<evidence type="ECO:0000256" key="4">
    <source>
        <dbReference type="ARBA" id="ARBA00022833"/>
    </source>
</evidence>
<name>A0A9P3LBY8_9APHY</name>
<evidence type="ECO:0000259" key="9">
    <source>
        <dbReference type="PROSITE" id="PS50157"/>
    </source>
</evidence>
<dbReference type="InterPro" id="IPR050329">
    <property type="entry name" value="GLI_C2H2-zinc-finger"/>
</dbReference>
<feature type="region of interest" description="Disordered" evidence="8">
    <location>
        <begin position="725"/>
        <end position="767"/>
    </location>
</feature>
<feature type="domain" description="C2H2-type" evidence="9">
    <location>
        <begin position="669"/>
        <end position="698"/>
    </location>
</feature>
<feature type="compositionally biased region" description="Low complexity" evidence="8">
    <location>
        <begin position="394"/>
        <end position="408"/>
    </location>
</feature>
<dbReference type="PROSITE" id="PS50157">
    <property type="entry name" value="ZINC_FINGER_C2H2_2"/>
    <property type="match status" value="3"/>
</dbReference>
<evidence type="ECO:0000256" key="5">
    <source>
        <dbReference type="ARBA" id="ARBA00023015"/>
    </source>
</evidence>
<evidence type="ECO:0000256" key="2">
    <source>
        <dbReference type="ARBA" id="ARBA00022737"/>
    </source>
</evidence>
<dbReference type="PANTHER" id="PTHR19818:SF139">
    <property type="entry name" value="PAIR-RULE PROTEIN ODD-PAIRED"/>
    <property type="match status" value="1"/>
</dbReference>
<feature type="compositionally biased region" description="Low complexity" evidence="8">
    <location>
        <begin position="342"/>
        <end position="353"/>
    </location>
</feature>
<feature type="region of interest" description="Disordered" evidence="8">
    <location>
        <begin position="520"/>
        <end position="582"/>
    </location>
</feature>
<dbReference type="SMART" id="SM00355">
    <property type="entry name" value="ZnF_C2H2"/>
    <property type="match status" value="3"/>
</dbReference>
<evidence type="ECO:0000256" key="3">
    <source>
        <dbReference type="ARBA" id="ARBA00022771"/>
    </source>
</evidence>
<dbReference type="Proteomes" id="UP000703269">
    <property type="component" value="Unassembled WGS sequence"/>
</dbReference>
<dbReference type="PROSITE" id="PS00028">
    <property type="entry name" value="ZINC_FINGER_C2H2_1"/>
    <property type="match status" value="2"/>
</dbReference>
<feature type="region of interest" description="Disordered" evidence="8">
    <location>
        <begin position="136"/>
        <end position="258"/>
    </location>
</feature>
<feature type="compositionally biased region" description="Polar residues" evidence="8">
    <location>
        <begin position="136"/>
        <end position="149"/>
    </location>
</feature>
<feature type="domain" description="C2H2-type" evidence="9">
    <location>
        <begin position="699"/>
        <end position="726"/>
    </location>
</feature>
<dbReference type="GO" id="GO:0045944">
    <property type="term" value="P:positive regulation of transcription by RNA polymerase II"/>
    <property type="evidence" value="ECO:0007669"/>
    <property type="project" value="UniProtKB-ARBA"/>
</dbReference>
<feature type="compositionally biased region" description="Low complexity" evidence="8">
    <location>
        <begin position="301"/>
        <end position="313"/>
    </location>
</feature>